<accession>A0A5K1K7P9</accession>
<evidence type="ECO:0000313" key="2">
    <source>
        <dbReference type="EMBL" id="VWP01944.1"/>
    </source>
</evidence>
<keyword evidence="1" id="KW-0472">Membrane</keyword>
<keyword evidence="2" id="KW-0808">Transferase</keyword>
<sequence length="153" mass="15753">MSASKFCIRACKDGPNAATLCQHIYDLMGCDWNMPGNYKAGFDACKGETGEPMGINNGTVFRQGDPITPSAHPAPATSQCTTVSTIGGALPAPTASVHLPGRPPSVHGPLLHRPTTLPGAKASGNGAKAHRRPLVRGLLMAVAGAVVVAVMRM</sequence>
<dbReference type="AlphaFoldDB" id="A0A5K1K7P9"/>
<organism evidence="2">
    <name type="scientific">Ganoderma boninense</name>
    <dbReference type="NCBI Taxonomy" id="34458"/>
    <lineage>
        <taxon>Eukaryota</taxon>
        <taxon>Fungi</taxon>
        <taxon>Dikarya</taxon>
        <taxon>Basidiomycota</taxon>
        <taxon>Agaricomycotina</taxon>
        <taxon>Agaricomycetes</taxon>
        <taxon>Polyporales</taxon>
        <taxon>Polyporaceae</taxon>
        <taxon>Ganoderma</taxon>
    </lineage>
</organism>
<proteinExistence type="predicted"/>
<keyword evidence="1" id="KW-0812">Transmembrane</keyword>
<gene>
    <name evidence="2" type="primary">G4N1E0</name>
</gene>
<evidence type="ECO:0000256" key="1">
    <source>
        <dbReference type="SAM" id="Phobius"/>
    </source>
</evidence>
<feature type="transmembrane region" description="Helical" evidence="1">
    <location>
        <begin position="134"/>
        <end position="151"/>
    </location>
</feature>
<dbReference type="EMBL" id="LR729800">
    <property type="protein sequence ID" value="VWP01944.1"/>
    <property type="molecule type" value="Genomic_DNA"/>
</dbReference>
<dbReference type="GO" id="GO:0016301">
    <property type="term" value="F:kinase activity"/>
    <property type="evidence" value="ECO:0007669"/>
    <property type="project" value="UniProtKB-KW"/>
</dbReference>
<name>A0A5K1K7P9_9APHY</name>
<protein>
    <submittedName>
        <fullName evidence="2">Atypical/PIKK/TRRAP protein kinase</fullName>
    </submittedName>
</protein>
<reference evidence="2" key="1">
    <citation type="submission" date="2019-10" db="EMBL/GenBank/DDBJ databases">
        <authorList>
            <person name="Nor Muhammad N."/>
        </authorList>
    </citation>
    <scope>NUCLEOTIDE SEQUENCE</scope>
</reference>
<keyword evidence="2" id="KW-0418">Kinase</keyword>
<keyword evidence="1" id="KW-1133">Transmembrane helix</keyword>